<feature type="transmembrane region" description="Helical" evidence="1">
    <location>
        <begin position="54"/>
        <end position="72"/>
    </location>
</feature>
<keyword evidence="1" id="KW-0472">Membrane</keyword>
<reference evidence="3" key="1">
    <citation type="submission" date="2024-04" db="EMBL/GenBank/DDBJ databases">
        <title>Salinicola lusitanus LLJ914,a marine bacterium isolated from the Okinawa Trough.</title>
        <authorList>
            <person name="Li J."/>
        </authorList>
    </citation>
    <scope>NUCLEOTIDE SEQUENCE [LARGE SCALE GENOMIC DNA]</scope>
</reference>
<keyword evidence="3" id="KW-1185">Reference proteome</keyword>
<keyword evidence="1" id="KW-1133">Transmembrane helix</keyword>
<sequence length="217" mass="24925">MDGVHEALGHIFGKLLARVLAVSLIILVFCYHLVFEVELPCTCENPQRDCGFYITLPPLIILLAQLSVDAVFQRACFKRSCMCCVGCNRFLKALFISMMWVVLVLMKDICLVSAVGHGLSCLDLESDSEEVFTGSRAIWADRILEQEEKVLIEKQSEWVGNELKKNFDNCINEKKWDESLCVGDELYAVIGSKQEPVLREQPNNVFRRMFYYVRAWW</sequence>
<proteinExistence type="predicted"/>
<feature type="transmembrane region" description="Helical" evidence="1">
    <location>
        <begin position="93"/>
        <end position="116"/>
    </location>
</feature>
<accession>A0AAW0N613</accession>
<feature type="transmembrane region" description="Helical" evidence="1">
    <location>
        <begin position="15"/>
        <end position="34"/>
    </location>
</feature>
<comment type="caution">
    <text evidence="2">The sequence shown here is derived from an EMBL/GenBank/DDBJ whole genome shotgun (WGS) entry which is preliminary data.</text>
</comment>
<protein>
    <submittedName>
        <fullName evidence="2">Uncharacterized protein</fullName>
    </submittedName>
</protein>
<dbReference type="EMBL" id="JBBPFD010000020">
    <property type="protein sequence ID" value="KAK7884727.1"/>
    <property type="molecule type" value="Genomic_DNA"/>
</dbReference>
<organism evidence="2 3">
    <name type="scientific">Mugilogobius chulae</name>
    <name type="common">yellowstripe goby</name>
    <dbReference type="NCBI Taxonomy" id="88201"/>
    <lineage>
        <taxon>Eukaryota</taxon>
        <taxon>Metazoa</taxon>
        <taxon>Chordata</taxon>
        <taxon>Craniata</taxon>
        <taxon>Vertebrata</taxon>
        <taxon>Euteleostomi</taxon>
        <taxon>Actinopterygii</taxon>
        <taxon>Neopterygii</taxon>
        <taxon>Teleostei</taxon>
        <taxon>Neoteleostei</taxon>
        <taxon>Acanthomorphata</taxon>
        <taxon>Gobiaria</taxon>
        <taxon>Gobiiformes</taxon>
        <taxon>Gobioidei</taxon>
        <taxon>Gobiidae</taxon>
        <taxon>Gobionellinae</taxon>
        <taxon>Mugilogobius</taxon>
    </lineage>
</organism>
<dbReference type="AlphaFoldDB" id="A0AAW0N613"/>
<gene>
    <name evidence="2" type="ORF">WMY93_027850</name>
</gene>
<keyword evidence="1" id="KW-0812">Transmembrane</keyword>
<evidence type="ECO:0000256" key="1">
    <source>
        <dbReference type="SAM" id="Phobius"/>
    </source>
</evidence>
<dbReference type="Proteomes" id="UP001460270">
    <property type="component" value="Unassembled WGS sequence"/>
</dbReference>
<name>A0AAW0N613_9GOBI</name>
<evidence type="ECO:0000313" key="3">
    <source>
        <dbReference type="Proteomes" id="UP001460270"/>
    </source>
</evidence>
<evidence type="ECO:0000313" key="2">
    <source>
        <dbReference type="EMBL" id="KAK7884727.1"/>
    </source>
</evidence>